<protein>
    <recommendedName>
        <fullName evidence="4">DUF3899 domain-containing protein</fullName>
    </recommendedName>
</protein>
<evidence type="ECO:0008006" key="4">
    <source>
        <dbReference type="Google" id="ProtNLM"/>
    </source>
</evidence>
<organism evidence="2 3">
    <name type="scientific">Acidaminobacter hydrogenoformans DSM 2784</name>
    <dbReference type="NCBI Taxonomy" id="1120920"/>
    <lineage>
        <taxon>Bacteria</taxon>
        <taxon>Bacillati</taxon>
        <taxon>Bacillota</taxon>
        <taxon>Clostridia</taxon>
        <taxon>Peptostreptococcales</taxon>
        <taxon>Acidaminobacteraceae</taxon>
        <taxon>Acidaminobacter</taxon>
    </lineage>
</organism>
<keyword evidence="1" id="KW-0472">Membrane</keyword>
<feature type="transmembrane region" description="Helical" evidence="1">
    <location>
        <begin position="36"/>
        <end position="58"/>
    </location>
</feature>
<evidence type="ECO:0000313" key="3">
    <source>
        <dbReference type="Proteomes" id="UP000199208"/>
    </source>
</evidence>
<proteinExistence type="predicted"/>
<keyword evidence="1" id="KW-1133">Transmembrane helix</keyword>
<dbReference type="RefSeq" id="WP_092588924.1">
    <property type="nucleotide sequence ID" value="NZ_FMWL01000001.1"/>
</dbReference>
<dbReference type="EMBL" id="FMWL01000001">
    <property type="protein sequence ID" value="SCZ76157.1"/>
    <property type="molecule type" value="Genomic_DNA"/>
</dbReference>
<name>A0A1G5RQ92_9FIRM</name>
<feature type="transmembrane region" description="Helical" evidence="1">
    <location>
        <begin position="12"/>
        <end position="30"/>
    </location>
</feature>
<reference evidence="2 3" key="1">
    <citation type="submission" date="2016-10" db="EMBL/GenBank/DDBJ databases">
        <authorList>
            <person name="de Groot N.N."/>
        </authorList>
    </citation>
    <scope>NUCLEOTIDE SEQUENCE [LARGE SCALE GENOMIC DNA]</scope>
    <source>
        <strain evidence="2 3">DSM 2784</strain>
    </source>
</reference>
<evidence type="ECO:0000256" key="1">
    <source>
        <dbReference type="SAM" id="Phobius"/>
    </source>
</evidence>
<feature type="transmembrane region" description="Helical" evidence="1">
    <location>
        <begin position="87"/>
        <end position="109"/>
    </location>
</feature>
<accession>A0A1G5RQ92</accession>
<keyword evidence="1" id="KW-0812">Transmembrane</keyword>
<dbReference type="Proteomes" id="UP000199208">
    <property type="component" value="Unassembled WGS sequence"/>
</dbReference>
<sequence length="112" mass="12292">MLVRAYLKFAGIMLGAATVLGVVVSFLTSLKAIQGIYVVLFIVGVACLMYASAMLVGTPKRRFEYYMKMDFNSDNAKPKNAKTYESFGIMPGLLGITAIVLGFLLEAYYRAL</sequence>
<gene>
    <name evidence="2" type="ORF">SAMN03080599_00097</name>
</gene>
<dbReference type="STRING" id="1120920.SAMN03080599_00097"/>
<keyword evidence="3" id="KW-1185">Reference proteome</keyword>
<dbReference type="AlphaFoldDB" id="A0A1G5RQ92"/>
<evidence type="ECO:0000313" key="2">
    <source>
        <dbReference type="EMBL" id="SCZ76157.1"/>
    </source>
</evidence>